<evidence type="ECO:0000313" key="4">
    <source>
        <dbReference type="EMBL" id="MBB5058054.1"/>
    </source>
</evidence>
<evidence type="ECO:0000256" key="2">
    <source>
        <dbReference type="SAM" id="SignalP"/>
    </source>
</evidence>
<dbReference type="InterPro" id="IPR013784">
    <property type="entry name" value="Carb-bd-like_fold"/>
</dbReference>
<comment type="caution">
    <text evidence="4">The sequence shown here is derived from an EMBL/GenBank/DDBJ whole genome shotgun (WGS) entry which is preliminary data.</text>
</comment>
<gene>
    <name evidence="4" type="ORF">HDF16_002760</name>
</gene>
<feature type="region of interest" description="Disordered" evidence="1">
    <location>
        <begin position="1229"/>
        <end position="1249"/>
    </location>
</feature>
<dbReference type="Proteomes" id="UP000540989">
    <property type="component" value="Unassembled WGS sequence"/>
</dbReference>
<keyword evidence="2" id="KW-0732">Signal</keyword>
<dbReference type="Gene3D" id="2.60.40.1120">
    <property type="entry name" value="Carboxypeptidase-like, regulatory domain"/>
    <property type="match status" value="1"/>
</dbReference>
<protein>
    <recommendedName>
        <fullName evidence="3">TonB-dependent transporter Oar-like beta-barrel domain-containing protein</fullName>
    </recommendedName>
</protein>
<dbReference type="AlphaFoldDB" id="A0A7W8E490"/>
<dbReference type="Pfam" id="PF25183">
    <property type="entry name" value="OMP_b-brl_4"/>
    <property type="match status" value="1"/>
</dbReference>
<feature type="signal peptide" evidence="2">
    <location>
        <begin position="1"/>
        <end position="39"/>
    </location>
</feature>
<dbReference type="EMBL" id="JACHIP010000003">
    <property type="protein sequence ID" value="MBB5058054.1"/>
    <property type="molecule type" value="Genomic_DNA"/>
</dbReference>
<sequence>MHTGPRASGNTSHVTNLMKPFHFLALAFFALFTSTLTFAQGTTATLGGTITDSTGAVIPNAQVTLKSETSDDKRTTTSNGSGIFSFSGVPTGNYDVLISASGFKGFQQNAIHLDPGDQRSVRDIHLIAGGANDVVEVTSGSDSINLDSGEQSSLISSQDIEHLSVEGRDVTELFKILPGFAISRGGGGNIDNQAYDPSQVSVNGALGSYAANGTPLNGVALLSDGADVTDPGNFGGAVQNINYEQVAEVKVQTSSFTADGARGPIVVNAVGKSGGNKYHGSLYTYARTSQLNSTDWIANYTGQQKPPDRQVYPGFTFGGPLAIPGIPFNKSKKLTFFVGAEQYAQRNSYAYGGAAGAVLTALVPTAGMRAGDFSGAQLQQYLGSGYTPTVNGCSGTDANLCTIPTTGPQGQALVNGNVSAFLDPLSSVILKEMPLPNSTSNGTYNWITTNLVDNNLYQAKIRVDDSISDRNKIFGVYSVERGTNGVPQAEYYSPRGNLGGVNIPGGGLVSTIDSQIASLNLTTIFGPTLTNEFYGAGIYFKQNFAPKNLAATQGNPYQGLFNNGSTVQPTLEDYGNDGLPLSRLPDGSFGGIYATKVIRTFGDNLTKVLGKHTVRAGVFYQLDSNHQVLPFVNTNGTINLYYFPESYTDPVAGTVHNTGQVGSGNGGNYLANFAEGHVFQYNQTNFAPAPNVFFYNLDGYVQDHWRIAQRLTLDLGIRFEHFTPWGDAHGQGIPVFSPAAYAANSNPALPGFSYHSIDKSVPVAGLGTRWAYVEPRVGFAWDAYGGGKTIVRGGFGIYRAHDSSNDATNGVGTVQGQRTAYLNGPINLSSISSQASLFTNPSGFSPDVNAYGFMANDDEQPQVKTYNLSVDQRLPGNMLLEVAYVGNNSNHILNNGSSQNTTLDDLNSLPIGSLFQPQPNTRGFANVGQVYPNFAAPGDTSSNSTVGGLDQAHIDSYKKYPLYNHLYIAQHNLYANYNGLQVAVAKQQGKSTFGINYTFSKALGVLGGYNNGYPADPFNLHNDYLEETYDHRHIFNAAYSYQFGNLVKSKLLGLGANGWEVSGISNYQSGSNLPSINNPNFSLGGNIAIANGVDLGNGRGSCQTPAPSEANPNPSCSLAINNTNILGTPDVNLQPLLVGNPAAGRGQHQYVNGNAFAVPSIGTNGAYRYGFLPGPGFFNTDLTVAKRFAVTEKTSVQLKAAAFNFINHGNNSFTSVRTNDYTLNFNQTTPQTSADGGLNNDRNVNTGFGSAPLREGRRIMELALRFDF</sequence>
<reference evidence="4 5" key="1">
    <citation type="submission" date="2020-08" db="EMBL/GenBank/DDBJ databases">
        <title>Genomic Encyclopedia of Type Strains, Phase IV (KMG-V): Genome sequencing to study the core and pangenomes of soil and plant-associated prokaryotes.</title>
        <authorList>
            <person name="Whitman W."/>
        </authorList>
    </citation>
    <scope>NUCLEOTIDE SEQUENCE [LARGE SCALE GENOMIC DNA]</scope>
    <source>
        <strain evidence="4 5">M8UP14</strain>
    </source>
</reference>
<feature type="compositionally biased region" description="Polar residues" evidence="1">
    <location>
        <begin position="1229"/>
        <end position="1248"/>
    </location>
</feature>
<evidence type="ECO:0000313" key="5">
    <source>
        <dbReference type="Proteomes" id="UP000540989"/>
    </source>
</evidence>
<name>A0A7W8E490_9BACT</name>
<feature type="domain" description="TonB-dependent transporter Oar-like beta-barrel" evidence="3">
    <location>
        <begin position="272"/>
        <end position="1231"/>
    </location>
</feature>
<dbReference type="InterPro" id="IPR057601">
    <property type="entry name" value="Oar-like_b-barrel"/>
</dbReference>
<dbReference type="GO" id="GO:0030246">
    <property type="term" value="F:carbohydrate binding"/>
    <property type="evidence" value="ECO:0007669"/>
    <property type="project" value="InterPro"/>
</dbReference>
<keyword evidence="5" id="KW-1185">Reference proteome</keyword>
<dbReference type="Pfam" id="PF13620">
    <property type="entry name" value="CarboxypepD_reg"/>
    <property type="match status" value="1"/>
</dbReference>
<accession>A0A7W8E490</accession>
<dbReference type="RefSeq" id="WP_184217296.1">
    <property type="nucleotide sequence ID" value="NZ_JACHIP010000003.1"/>
</dbReference>
<organism evidence="4 5">
    <name type="scientific">Granulicella aggregans</name>
    <dbReference type="NCBI Taxonomy" id="474949"/>
    <lineage>
        <taxon>Bacteria</taxon>
        <taxon>Pseudomonadati</taxon>
        <taxon>Acidobacteriota</taxon>
        <taxon>Terriglobia</taxon>
        <taxon>Terriglobales</taxon>
        <taxon>Acidobacteriaceae</taxon>
        <taxon>Granulicella</taxon>
    </lineage>
</organism>
<dbReference type="SUPFAM" id="SSF56935">
    <property type="entry name" value="Porins"/>
    <property type="match status" value="1"/>
</dbReference>
<evidence type="ECO:0000256" key="1">
    <source>
        <dbReference type="SAM" id="MobiDB-lite"/>
    </source>
</evidence>
<feature type="chain" id="PRO_5031506665" description="TonB-dependent transporter Oar-like beta-barrel domain-containing protein" evidence="2">
    <location>
        <begin position="40"/>
        <end position="1268"/>
    </location>
</feature>
<evidence type="ECO:0000259" key="3">
    <source>
        <dbReference type="Pfam" id="PF25183"/>
    </source>
</evidence>
<proteinExistence type="predicted"/>
<dbReference type="SUPFAM" id="SSF49452">
    <property type="entry name" value="Starch-binding domain-like"/>
    <property type="match status" value="1"/>
</dbReference>